<feature type="transmembrane region" description="Helical" evidence="6">
    <location>
        <begin position="709"/>
        <end position="729"/>
    </location>
</feature>
<dbReference type="Pfam" id="PF10334">
    <property type="entry name" value="BRE4"/>
    <property type="match status" value="1"/>
</dbReference>
<dbReference type="PANTHER" id="PTHR37994:SF4">
    <property type="entry name" value="ER TRANSPORTER 6TM N-TERMINAL DOMAIN-CONTAINING PROTEIN-RELATED"/>
    <property type="match status" value="1"/>
</dbReference>
<feature type="transmembrane region" description="Helical" evidence="6">
    <location>
        <begin position="105"/>
        <end position="123"/>
    </location>
</feature>
<feature type="transmembrane region" description="Helical" evidence="6">
    <location>
        <begin position="758"/>
        <end position="777"/>
    </location>
</feature>
<dbReference type="InterPro" id="IPR049453">
    <property type="entry name" value="Memb_transporter_dom"/>
</dbReference>
<organism evidence="10 11">
    <name type="scientific">Extremus antarcticus</name>
    <dbReference type="NCBI Taxonomy" id="702011"/>
    <lineage>
        <taxon>Eukaryota</taxon>
        <taxon>Fungi</taxon>
        <taxon>Dikarya</taxon>
        <taxon>Ascomycota</taxon>
        <taxon>Pezizomycotina</taxon>
        <taxon>Dothideomycetes</taxon>
        <taxon>Dothideomycetidae</taxon>
        <taxon>Mycosphaerellales</taxon>
        <taxon>Extremaceae</taxon>
        <taxon>Extremus</taxon>
    </lineage>
</organism>
<feature type="domain" description="Putative ER transporter 6TM N-terminal" evidence="8">
    <location>
        <begin position="67"/>
        <end position="164"/>
    </location>
</feature>
<evidence type="ECO:0000313" key="10">
    <source>
        <dbReference type="EMBL" id="KAK3058033.1"/>
    </source>
</evidence>
<evidence type="ECO:0000313" key="11">
    <source>
        <dbReference type="Proteomes" id="UP001271007"/>
    </source>
</evidence>
<reference evidence="10" key="1">
    <citation type="submission" date="2023-04" db="EMBL/GenBank/DDBJ databases">
        <title>Black Yeasts Isolated from many extreme environments.</title>
        <authorList>
            <person name="Coleine C."/>
            <person name="Stajich J.E."/>
            <person name="Selbmann L."/>
        </authorList>
    </citation>
    <scope>NUCLEOTIDE SEQUENCE</scope>
    <source>
        <strain evidence="10">CCFEE 5312</strain>
    </source>
</reference>
<feature type="transmembrane region" description="Helical" evidence="6">
    <location>
        <begin position="797"/>
        <end position="823"/>
    </location>
</feature>
<keyword evidence="2 6" id="KW-0812">Transmembrane</keyword>
<keyword evidence="11" id="KW-1185">Reference proteome</keyword>
<dbReference type="InterPro" id="IPR018820">
    <property type="entry name" value="BRE4-related_DUF2421"/>
</dbReference>
<name>A0AAJ0GI52_9PEZI</name>
<feature type="transmembrane region" description="Helical" evidence="6">
    <location>
        <begin position="237"/>
        <end position="261"/>
    </location>
</feature>
<dbReference type="Proteomes" id="UP001271007">
    <property type="component" value="Unassembled WGS sequence"/>
</dbReference>
<feature type="region of interest" description="Disordered" evidence="5">
    <location>
        <begin position="293"/>
        <end position="324"/>
    </location>
</feature>
<feature type="region of interest" description="Disordered" evidence="5">
    <location>
        <begin position="458"/>
        <end position="480"/>
    </location>
</feature>
<evidence type="ECO:0000259" key="9">
    <source>
        <dbReference type="Pfam" id="PF13515"/>
    </source>
</evidence>
<keyword evidence="3 6" id="KW-1133">Transmembrane helix</keyword>
<feature type="region of interest" description="Disordered" evidence="5">
    <location>
        <begin position="1"/>
        <end position="65"/>
    </location>
</feature>
<sequence length="1086" mass="121503">MAESAEKQKMHDATPVNGSNDTSEQTKNDEVRDGSSSGSDERPAPAQPAGVAAPKQDGEKKKPSKLKQWWDKLGLDLMTVKMMIKGSIPPTVAIAMYQSKPVAEVYQTLGYLVAISSILGFAIMPRGKFIQHMTLSIVAICFAAALNLLACYCFTQARLHTTPAGQPLTGYNSSASAVAALWLIIQIYVINVVRAARPQFQFQAILCSIFCIVSLTYGTQFPDMAYATSFMRRLLEAFLTGFALATFTHFFVFPTSSRLVVFKQLTGYMQLLNGVLKTQTAYMVSIESHDPLKPKAAEETADGKKSSTKKKKKKEKKAPGSDDIWGTPASMKMRELMAKLTELHTKLHADIIPAKREVAWGKLESHDLTELWKLTRSVFLPVLGLASMINILERQAELHGWKDEVEVSQEVSGTRHQAVDTVHEAMRFLHKPFAEMTATLDGAFQHVLLTLELVKPPKKKPADEESKGNEAPAPGTSGFAETYKKKVDDFYNSKKSSLEEFCTENGIKLPPDFWESSFIHQQSLSPEQETNRDRHQRQLFFVLYLEYLLWRAAKGVLELVLYVDKRKQEGAFKRSKLIFPGSKTIYNWVKSTWHREDISQEDSFTADMDSGGMESLYLGEGFGKMKDPEHEAPRNAREKFGEAVRKIPYFFRSDSSAFGFRVVAATMTMGIVCYLRATQQFFLVNRLLWAMIMVAISMNRTAGQSTFNFVMRVFGTAVAMVAAYVIWYIVDGKTAGAIVFLWLWMAITFYPILKMPKFIIVAILSMVTAVLIIGYELQVGVIGEGAATSNGQPAYPVYILAPYRLATVAGGILVAYIWTIFPFPISESTELRKDLAASLNLMCIFYENVQETVKSRVTGEAGSKEKKGTMALACRSHAYNLEKARLTIFTQLIFVLENLKTNSAFSSFQLRVGGRFPHEEYEELMTCMRRLLLWVSLASYASADFDHSEPGDEGHSIWAAEFRKVIKASANTSNRITSLLALLASSLSNGQPLPPYLQMPQTFELVRRLEHVDPDIVSIRHIAEPEYSAFAVMQVTSQCINTDVRKLVKHVKNLVGEIDFSYRAIKSSSASSFDDDDDDDEKSKTD</sequence>
<comment type="caution">
    <text evidence="10">The sequence shown here is derived from an EMBL/GenBank/DDBJ whole genome shotgun (WGS) entry which is preliminary data.</text>
</comment>
<dbReference type="PANTHER" id="PTHR37994">
    <property type="entry name" value="ARAE_2_N DOMAIN-CONTAINING PROTEIN-RELATED"/>
    <property type="match status" value="1"/>
</dbReference>
<evidence type="ECO:0000256" key="5">
    <source>
        <dbReference type="SAM" id="MobiDB-lite"/>
    </source>
</evidence>
<dbReference type="AlphaFoldDB" id="A0AAJ0GI52"/>
<evidence type="ECO:0000256" key="2">
    <source>
        <dbReference type="ARBA" id="ARBA00022692"/>
    </source>
</evidence>
<dbReference type="Pfam" id="PF13515">
    <property type="entry name" value="FUSC_2"/>
    <property type="match status" value="1"/>
</dbReference>
<gene>
    <name evidence="10" type="ORF">LTR09_001110</name>
</gene>
<feature type="compositionally biased region" description="Basic and acidic residues" evidence="5">
    <location>
        <begin position="293"/>
        <end position="305"/>
    </location>
</feature>
<feature type="transmembrane region" description="Helical" evidence="6">
    <location>
        <begin position="658"/>
        <end position="677"/>
    </location>
</feature>
<feature type="compositionally biased region" description="Basic and acidic residues" evidence="5">
    <location>
        <begin position="24"/>
        <end position="43"/>
    </location>
</feature>
<feature type="transmembrane region" description="Helical" evidence="6">
    <location>
        <begin position="200"/>
        <end position="217"/>
    </location>
</feature>
<evidence type="ECO:0008006" key="12">
    <source>
        <dbReference type="Google" id="ProtNLM"/>
    </source>
</evidence>
<evidence type="ECO:0000256" key="6">
    <source>
        <dbReference type="SAM" id="Phobius"/>
    </source>
</evidence>
<evidence type="ECO:0000256" key="4">
    <source>
        <dbReference type="ARBA" id="ARBA00023136"/>
    </source>
</evidence>
<feature type="transmembrane region" description="Helical" evidence="6">
    <location>
        <begin position="735"/>
        <end position="753"/>
    </location>
</feature>
<evidence type="ECO:0000256" key="3">
    <source>
        <dbReference type="ARBA" id="ARBA00022989"/>
    </source>
</evidence>
<dbReference type="InterPro" id="IPR018823">
    <property type="entry name" value="ArAE_2_N"/>
</dbReference>
<dbReference type="Pfam" id="PF10337">
    <property type="entry name" value="ArAE_2_N"/>
    <property type="match status" value="2"/>
</dbReference>
<feature type="transmembrane region" description="Helical" evidence="6">
    <location>
        <begin position="135"/>
        <end position="155"/>
    </location>
</feature>
<accession>A0AAJ0GI52</accession>
<feature type="compositionally biased region" description="Basic residues" evidence="5">
    <location>
        <begin position="306"/>
        <end position="316"/>
    </location>
</feature>
<dbReference type="GO" id="GO:0016020">
    <property type="term" value="C:membrane"/>
    <property type="evidence" value="ECO:0007669"/>
    <property type="project" value="UniProtKB-SubCell"/>
</dbReference>
<proteinExistence type="predicted"/>
<keyword evidence="4 6" id="KW-0472">Membrane</keyword>
<evidence type="ECO:0000256" key="1">
    <source>
        <dbReference type="ARBA" id="ARBA00004141"/>
    </source>
</evidence>
<feature type="domain" description="Putative ER transporter 6TM N-terminal" evidence="8">
    <location>
        <begin position="171"/>
        <end position="495"/>
    </location>
</feature>
<feature type="domain" description="Integral membrane bound transporter" evidence="9">
    <location>
        <begin position="680"/>
        <end position="818"/>
    </location>
</feature>
<evidence type="ECO:0000259" key="7">
    <source>
        <dbReference type="Pfam" id="PF10334"/>
    </source>
</evidence>
<protein>
    <recommendedName>
        <fullName evidence="12">ER transporter 6TM N-terminal domain-containing protein</fullName>
    </recommendedName>
</protein>
<feature type="compositionally biased region" description="Basic and acidic residues" evidence="5">
    <location>
        <begin position="1"/>
        <end position="12"/>
    </location>
</feature>
<evidence type="ECO:0000259" key="8">
    <source>
        <dbReference type="Pfam" id="PF10337"/>
    </source>
</evidence>
<dbReference type="EMBL" id="JAWDJX010000002">
    <property type="protein sequence ID" value="KAK3058033.1"/>
    <property type="molecule type" value="Genomic_DNA"/>
</dbReference>
<feature type="domain" description="DUF2421" evidence="7">
    <location>
        <begin position="822"/>
        <end position="1057"/>
    </location>
</feature>
<feature type="transmembrane region" description="Helical" evidence="6">
    <location>
        <begin position="175"/>
        <end position="193"/>
    </location>
</feature>
<comment type="subcellular location">
    <subcellularLocation>
        <location evidence="1">Membrane</location>
        <topology evidence="1">Multi-pass membrane protein</topology>
    </subcellularLocation>
</comment>
<feature type="transmembrane region" description="Helical" evidence="6">
    <location>
        <begin position="683"/>
        <end position="702"/>
    </location>
</feature>